<dbReference type="RefSeq" id="WP_121122664.1">
    <property type="nucleotide sequence ID" value="NZ_CP016604.1"/>
</dbReference>
<dbReference type="Proteomes" id="UP000280099">
    <property type="component" value="Unassembled WGS sequence"/>
</dbReference>
<accession>A0A420XHB8</accession>
<dbReference type="OrthoDB" id="5683663at2"/>
<feature type="domain" description="TPM" evidence="1">
    <location>
        <begin position="14"/>
        <end position="125"/>
    </location>
</feature>
<evidence type="ECO:0000313" key="3">
    <source>
        <dbReference type="Proteomes" id="UP000280099"/>
    </source>
</evidence>
<comment type="caution">
    <text evidence="2">The sequence shown here is derived from an EMBL/GenBank/DDBJ whole genome shotgun (WGS) entry which is preliminary data.</text>
</comment>
<dbReference type="PANTHER" id="PTHR30373">
    <property type="entry name" value="UPF0603 PROTEIN YGCG"/>
    <property type="match status" value="1"/>
</dbReference>
<protein>
    <submittedName>
        <fullName evidence="2">TLP18.3/Psb32/MOLO-1 phosphatase superfamily protein</fullName>
    </submittedName>
</protein>
<sequence>MGLFDLVSKKLPIDTQQIEQAISHLETQTSAELRVVVERKAKSNSPIDRANQLFDELAMRETKDRNGVLIYLSFKPRLMAIVGDEGIHQKVGESFWESVYQAMKVDCQHGEFTLAICKGIEQVEQQLKSYFPIQKDDTNELPNEVVIK</sequence>
<dbReference type="PANTHER" id="PTHR30373:SF8">
    <property type="entry name" value="BLL7265 PROTEIN"/>
    <property type="match status" value="1"/>
</dbReference>
<evidence type="ECO:0000313" key="2">
    <source>
        <dbReference type="EMBL" id="RKR72840.1"/>
    </source>
</evidence>
<dbReference type="Pfam" id="PF04536">
    <property type="entry name" value="TPM_phosphatase"/>
    <property type="match status" value="1"/>
</dbReference>
<evidence type="ECO:0000259" key="1">
    <source>
        <dbReference type="Pfam" id="PF04536"/>
    </source>
</evidence>
<name>A0A420XHB8_9PAST</name>
<gene>
    <name evidence="2" type="ORF">DES31_1007</name>
</gene>
<organism evidence="2 3">
    <name type="scientific">Otariodibacter oris</name>
    <dbReference type="NCBI Taxonomy" id="1032623"/>
    <lineage>
        <taxon>Bacteria</taxon>
        <taxon>Pseudomonadati</taxon>
        <taxon>Pseudomonadota</taxon>
        <taxon>Gammaproteobacteria</taxon>
        <taxon>Pasteurellales</taxon>
        <taxon>Pasteurellaceae</taxon>
        <taxon>Otariodibacter</taxon>
    </lineage>
</organism>
<dbReference type="Gene3D" id="3.10.310.50">
    <property type="match status" value="1"/>
</dbReference>
<proteinExistence type="predicted"/>
<dbReference type="InterPro" id="IPR007621">
    <property type="entry name" value="TPM_dom"/>
</dbReference>
<dbReference type="EMBL" id="RBJC01000005">
    <property type="protein sequence ID" value="RKR72840.1"/>
    <property type="molecule type" value="Genomic_DNA"/>
</dbReference>
<reference evidence="2 3" key="1">
    <citation type="submission" date="2018-10" db="EMBL/GenBank/DDBJ databases">
        <title>Genomic Encyclopedia of Type Strains, Phase IV (KMG-IV): sequencing the most valuable type-strain genomes for metagenomic binning, comparative biology and taxonomic classification.</title>
        <authorList>
            <person name="Goeker M."/>
        </authorList>
    </citation>
    <scope>NUCLEOTIDE SEQUENCE [LARGE SCALE GENOMIC DNA]</scope>
    <source>
        <strain evidence="2 3">DSM 23800</strain>
    </source>
</reference>
<dbReference type="AlphaFoldDB" id="A0A420XHB8"/>
<keyword evidence="3" id="KW-1185">Reference proteome</keyword>